<comment type="miscellaneous">
    <text evidence="10">Despite having helicase-like domains, this subunit does not have helicase activity.</text>
</comment>
<dbReference type="SUPFAM" id="SSF52540">
    <property type="entry name" value="P-loop containing nucleoside triphosphate hydrolases"/>
    <property type="match status" value="1"/>
</dbReference>
<evidence type="ECO:0000256" key="6">
    <source>
        <dbReference type="ARBA" id="ARBA00022839"/>
    </source>
</evidence>
<evidence type="ECO:0000256" key="3">
    <source>
        <dbReference type="ARBA" id="ARBA00022763"/>
    </source>
</evidence>
<proteinExistence type="inferred from homology"/>
<dbReference type="Proteomes" id="UP000051160">
    <property type="component" value="Unassembled WGS sequence"/>
</dbReference>
<dbReference type="EMBL" id="AZEE01000004">
    <property type="protein sequence ID" value="KRK99690.1"/>
    <property type="molecule type" value="Genomic_DNA"/>
</dbReference>
<feature type="domain" description="PD-(D/E)XK endonuclease-like" evidence="11">
    <location>
        <begin position="804"/>
        <end position="1078"/>
    </location>
</feature>
<dbReference type="InterPro" id="IPR014141">
    <property type="entry name" value="DNA_helicase_suRexB"/>
</dbReference>
<dbReference type="Pfam" id="PF12705">
    <property type="entry name" value="PDDEXK_1"/>
    <property type="match status" value="1"/>
</dbReference>
<dbReference type="AlphaFoldDB" id="A0A0R1M5G4"/>
<comment type="caution">
    <text evidence="10">Lacks conserved residue(s) required for the propagation of feature annotation.</text>
</comment>
<dbReference type="GO" id="GO:0003690">
    <property type="term" value="F:double-stranded DNA binding"/>
    <property type="evidence" value="ECO:0007669"/>
    <property type="project" value="UniProtKB-UniRule"/>
</dbReference>
<evidence type="ECO:0000256" key="4">
    <source>
        <dbReference type="ARBA" id="ARBA00022801"/>
    </source>
</evidence>
<evidence type="ECO:0000259" key="11">
    <source>
        <dbReference type="Pfam" id="PF12705"/>
    </source>
</evidence>
<evidence type="ECO:0000313" key="14">
    <source>
        <dbReference type="Proteomes" id="UP000051160"/>
    </source>
</evidence>
<dbReference type="InterPro" id="IPR049035">
    <property type="entry name" value="ADDB_N"/>
</dbReference>
<dbReference type="STRING" id="1423776.FD04_GL002467"/>
<gene>
    <name evidence="10" type="primary">rexB</name>
    <name evidence="13" type="ORF">FD04_GL002467</name>
</gene>
<dbReference type="PANTHER" id="PTHR30591:SF1">
    <property type="entry name" value="RECBCD ENZYME SUBUNIT RECC"/>
    <property type="match status" value="1"/>
</dbReference>
<dbReference type="GO" id="GO:0016817">
    <property type="term" value="F:hydrolase activity, acting on acid anhydrides"/>
    <property type="evidence" value="ECO:0007669"/>
    <property type="project" value="InterPro"/>
</dbReference>
<keyword evidence="2 10" id="KW-0547">Nucleotide-binding</keyword>
<dbReference type="PANTHER" id="PTHR30591">
    <property type="entry name" value="RECBCD ENZYME SUBUNIT RECC"/>
    <property type="match status" value="1"/>
</dbReference>
<dbReference type="InterPro" id="IPR011604">
    <property type="entry name" value="PDDEXK-like_dom_sf"/>
</dbReference>
<accession>A0A0R1M5G4</accession>
<dbReference type="GO" id="GO:0005524">
    <property type="term" value="F:ATP binding"/>
    <property type="evidence" value="ECO:0007669"/>
    <property type="project" value="UniProtKB-UniRule"/>
</dbReference>
<keyword evidence="7 10" id="KW-0067">ATP-binding</keyword>
<comment type="function">
    <text evidence="10">The heterodimer acts as both an ATP-dependent DNA helicase and an ATP-dependent, dual-direction single-stranded exonuclease. Recognizes the chi site generating a DNA molecule suitable for the initiation of homologous recombination. This subunit has 5' -&gt; 3' nuclease activity but not helicase activity.</text>
</comment>
<evidence type="ECO:0000256" key="8">
    <source>
        <dbReference type="ARBA" id="ARBA00023125"/>
    </source>
</evidence>
<evidence type="ECO:0000259" key="12">
    <source>
        <dbReference type="Pfam" id="PF21445"/>
    </source>
</evidence>
<dbReference type="GO" id="GO:0004386">
    <property type="term" value="F:helicase activity"/>
    <property type="evidence" value="ECO:0007669"/>
    <property type="project" value="UniProtKB-KW"/>
</dbReference>
<name>A0A0R1M5G4_9LACO</name>
<evidence type="ECO:0000256" key="10">
    <source>
        <dbReference type="HAMAP-Rule" id="MF_01453"/>
    </source>
</evidence>
<comment type="subunit">
    <text evidence="10">Heterodimer of AddA and RexB.</text>
</comment>
<keyword evidence="3 10" id="KW-0227">DNA damage</keyword>
<protein>
    <recommendedName>
        <fullName evidence="10">ATP-dependent helicase/deoxyribonuclease subunit B</fullName>
        <ecNumber evidence="10">3.1.-.-</ecNumber>
    </recommendedName>
    <alternativeName>
        <fullName evidence="10">ATP-dependent helicase/nuclease subunit RexB</fullName>
    </alternativeName>
</protein>
<dbReference type="PATRIC" id="fig|1423776.4.peg.2503"/>
<dbReference type="Gene3D" id="3.90.320.10">
    <property type="match status" value="1"/>
</dbReference>
<keyword evidence="5 10" id="KW-0347">Helicase</keyword>
<keyword evidence="4 10" id="KW-0378">Hydrolase</keyword>
<dbReference type="Gene3D" id="3.40.50.300">
    <property type="entry name" value="P-loop containing nucleotide triphosphate hydrolases"/>
    <property type="match status" value="4"/>
</dbReference>
<keyword evidence="8 10" id="KW-0238">DNA-binding</keyword>
<comment type="similarity">
    <text evidence="10">Belongs to the helicase family. AddB/RexB type 2 subfamily.</text>
</comment>
<evidence type="ECO:0000256" key="1">
    <source>
        <dbReference type="ARBA" id="ARBA00022722"/>
    </source>
</evidence>
<keyword evidence="1 10" id="KW-0540">Nuclease</keyword>
<dbReference type="RefSeq" id="WP_056946396.1">
    <property type="nucleotide sequence ID" value="NZ_AZEE01000004.1"/>
</dbReference>
<keyword evidence="6 10" id="KW-0269">Exonuclease</keyword>
<organism evidence="13 14">
    <name type="scientific">Secundilactobacillus odoratitofui DSM 19909 = JCM 15043</name>
    <dbReference type="NCBI Taxonomy" id="1423776"/>
    <lineage>
        <taxon>Bacteria</taxon>
        <taxon>Bacillati</taxon>
        <taxon>Bacillota</taxon>
        <taxon>Bacilli</taxon>
        <taxon>Lactobacillales</taxon>
        <taxon>Lactobacillaceae</taxon>
        <taxon>Secundilactobacillus</taxon>
    </lineage>
</organism>
<dbReference type="GO" id="GO:0008409">
    <property type="term" value="F:5'-3' exonuclease activity"/>
    <property type="evidence" value="ECO:0007669"/>
    <property type="project" value="UniProtKB-UniRule"/>
</dbReference>
<dbReference type="HAMAP" id="MF_01453">
    <property type="entry name" value="AddB_type2"/>
    <property type="match status" value="1"/>
</dbReference>
<keyword evidence="9 10" id="KW-0234">DNA repair</keyword>
<keyword evidence="14" id="KW-1185">Reference proteome</keyword>
<evidence type="ECO:0000256" key="7">
    <source>
        <dbReference type="ARBA" id="ARBA00022840"/>
    </source>
</evidence>
<reference evidence="13 14" key="1">
    <citation type="journal article" date="2015" name="Genome Announc.">
        <title>Expanding the biotechnology potential of lactobacilli through comparative genomics of 213 strains and associated genera.</title>
        <authorList>
            <person name="Sun Z."/>
            <person name="Harris H.M."/>
            <person name="McCann A."/>
            <person name="Guo C."/>
            <person name="Argimon S."/>
            <person name="Zhang W."/>
            <person name="Yang X."/>
            <person name="Jeffery I.B."/>
            <person name="Cooney J.C."/>
            <person name="Kagawa T.F."/>
            <person name="Liu W."/>
            <person name="Song Y."/>
            <person name="Salvetti E."/>
            <person name="Wrobel A."/>
            <person name="Rasinkangas P."/>
            <person name="Parkhill J."/>
            <person name="Rea M.C."/>
            <person name="O'Sullivan O."/>
            <person name="Ritari J."/>
            <person name="Douillard F.P."/>
            <person name="Paul Ross R."/>
            <person name="Yang R."/>
            <person name="Briner A.E."/>
            <person name="Felis G.E."/>
            <person name="de Vos W.M."/>
            <person name="Barrangou R."/>
            <person name="Klaenhammer T.R."/>
            <person name="Caufield P.W."/>
            <person name="Cui Y."/>
            <person name="Zhang H."/>
            <person name="O'Toole P.W."/>
        </authorList>
    </citation>
    <scope>NUCLEOTIDE SEQUENCE [LARGE SCALE GENOMIC DNA]</scope>
    <source>
        <strain evidence="13 14">DSM 19909</strain>
    </source>
</reference>
<dbReference type="GO" id="GO:0000724">
    <property type="term" value="P:double-strand break repair via homologous recombination"/>
    <property type="evidence" value="ECO:0007669"/>
    <property type="project" value="UniProtKB-UniRule"/>
</dbReference>
<dbReference type="EC" id="3.1.-.-" evidence="10"/>
<evidence type="ECO:0000256" key="9">
    <source>
        <dbReference type="ARBA" id="ARBA00023204"/>
    </source>
</evidence>
<dbReference type="Pfam" id="PF21445">
    <property type="entry name" value="ADDB_N"/>
    <property type="match status" value="1"/>
</dbReference>
<sequence length="1187" mass="134792">MTLQFVTGKASVDHQASLLESLAQTYQEHPTDQFYYLVPNHVKFESEVQVLSRLATLTGNHDEAYAQSAVQVLSLTRLAWFFMKNEPAYQLPRISQAGMNMLVYQAILDHQDELKLFGGEADRPGFISLLTRQLLELKTGQVSVLDLQQVAEQLTDSSADLDAKLHDLVLIYDSFETAMLGKYVANTDLLNQLSDYLANVDLSHAHFYFDGFSQTQFSAQEAKLLTTLMQRAASVKVALILDQGTSTPADINEQSLFYQPARTYLRLYQIAKANSITVLPDVHATASRVAPALTQLEQYWQASATGLVSQRTETLADTQAVQLIEADNRYTEVARVAAIIRKLVAEDGYQYRDFLILTRHLDQYATVIPPIMTMQAIPYFSDVSQSMVDHPLVELITALFEIKRKHFQYADIMRLLKTELMLPKTDDGQYLSIDAFRDALFKTENWVLKMGYQGQRWLQKEDWPYARLQSDDLGTMTSADQHTYDQINGIRRFVRDTLMPFYRQLDRVNNGREAAKVLVTFLTNCGVTDQLLVWRDRAIEAGDLSQASQPEQTWQTFCNLLDEYVTILGDRVFNAPDFLALLQAGFEGANYSQIPSTLDQVTISESGIIQMNNRKITFMIGATDKSMPDTTLPSHLLNDKDRQKLVLPEGEYLGDDGILTLQGEPYLNYMAFMTPSERLIFSYPINAGDDAQNQLSPYVARIQKHFNLEKQVHHATPKAEETDVTTYVGTKRATLRHLVQASNDSRERSVSLSPSWQYVYQSLTKSELGPLTEKLLGSVAYRNVPTPLDQEIVTGLYGTMINSSISKLEEFYRNQYAYFLKYGLKLRERDEFELSPANTGEFFHAAMDFLMKRVNQEHIDLANLDDQQLTQLVEEVTSVILNDPKNLQYAILNSSERMKFIKGQLIGVVRHMAKMFHKQNQYTPMRARRTEVLFGHIGAENGLPPLAFDLENDKKIRVRGKIDRIDTLKLPDNEYIGIVDYKSSERTVKFNDIYEGIAMQMMTYLDVVQQNMSLLTDDPDAQLAGALYLHLQNPRLKPSDIKQDIERALLAKGRYEGVLVSDDQLIHSLEPQLQVSEAAKVFPFKLKKDGSAAKSNSIITMDQLQSLLQFTELKIKAAGNAIFDGQIQLNPYKPLSGNSAMTHSPYTAIMQFDPMLPENNYRLQTALSKNDEIIKRIQEEVNNHGIH</sequence>
<dbReference type="InterPro" id="IPR027417">
    <property type="entry name" value="P-loop_NTPase"/>
</dbReference>
<comment type="caution">
    <text evidence="13">The sequence shown here is derived from an EMBL/GenBank/DDBJ whole genome shotgun (WGS) entry which is preliminary data.</text>
</comment>
<evidence type="ECO:0000313" key="13">
    <source>
        <dbReference type="EMBL" id="KRK99690.1"/>
    </source>
</evidence>
<evidence type="ECO:0000256" key="5">
    <source>
        <dbReference type="ARBA" id="ARBA00022806"/>
    </source>
</evidence>
<evidence type="ECO:0000256" key="2">
    <source>
        <dbReference type="ARBA" id="ARBA00022741"/>
    </source>
</evidence>
<dbReference type="OrthoDB" id="9758506at2"/>
<comment type="cofactor">
    <cofactor evidence="10">
        <name>Mg(2+)</name>
        <dbReference type="ChEBI" id="CHEBI:18420"/>
    </cofactor>
</comment>
<feature type="domain" description="ATP-dependent helicase/deoxyribonuclease subunit B N-terminal" evidence="12">
    <location>
        <begin position="5"/>
        <end position="297"/>
    </location>
</feature>
<dbReference type="InterPro" id="IPR038726">
    <property type="entry name" value="PDDEXK_AddAB-type"/>
</dbReference>